<dbReference type="PANTHER" id="PTHR42839:SF2">
    <property type="entry name" value="ISOCHORISMATE SYNTHASE ENTC"/>
    <property type="match status" value="1"/>
</dbReference>
<gene>
    <name evidence="3" type="ORF">C0Z10_07965</name>
</gene>
<accession>A0A3Q9UKR1</accession>
<evidence type="ECO:0000313" key="3">
    <source>
        <dbReference type="EMBL" id="AZZ39700.1"/>
    </source>
</evidence>
<dbReference type="AlphaFoldDB" id="A0A3Q9UKR1"/>
<dbReference type="Proteomes" id="UP000285875">
    <property type="component" value="Chromosome"/>
</dbReference>
<dbReference type="InterPro" id="IPR015890">
    <property type="entry name" value="Chorismate_C"/>
</dbReference>
<evidence type="ECO:0000259" key="2">
    <source>
        <dbReference type="Pfam" id="PF00425"/>
    </source>
</evidence>
<dbReference type="InterPro" id="IPR005801">
    <property type="entry name" value="ADC_synthase"/>
</dbReference>
<dbReference type="SUPFAM" id="SSF56322">
    <property type="entry name" value="ADC synthase"/>
    <property type="match status" value="1"/>
</dbReference>
<proteinExistence type="predicted"/>
<dbReference type="EMBL" id="CP025570">
    <property type="protein sequence ID" value="AZZ39700.1"/>
    <property type="molecule type" value="Genomic_DNA"/>
</dbReference>
<protein>
    <submittedName>
        <fullName evidence="3">Isochorismate synthase</fullName>
    </submittedName>
</protein>
<dbReference type="Pfam" id="PF00425">
    <property type="entry name" value="Chorismate_bind"/>
    <property type="match status" value="1"/>
</dbReference>
<feature type="domain" description="Chorismate-utilising enzyme C-terminal" evidence="2">
    <location>
        <begin position="196"/>
        <end position="439"/>
    </location>
</feature>
<name>A0A3Q9UKR1_9ACTN</name>
<dbReference type="KEGG" id="aji:C0Z10_07965"/>
<dbReference type="Gene3D" id="3.60.120.10">
    <property type="entry name" value="Anthranilate synthase"/>
    <property type="match status" value="1"/>
</dbReference>
<sequence length="448" mass="47278">MCPCWPPGRSTGSGCGNWPRGPATRAGRGAGTENLESAHVPATQTSVLLSTELPDSRFLAEVPGADWLSAVAPLLPASVERPWVWVSPQADAAPAVLGWGEAARFSASGHQGVQHAWQEFSRWARQVGADPLAVGSFPFSRRQQGDLVVPAVTVLRRAPGRPTEVIAAPGTAMPIPSPIAPAASLTLTETPRPGAEQAWRRAVQAAIGSLTLDSRIQKVVLARAVELSASRPVRQLTVAAALAARFPGCWTYAHDGLVGATPELLVDLRGGRFRCRVLAGTRKPAWSEELLSDPKEQREHALAVASVTSALAGDGIEPLVDGPFLLKLPNVTHLATDITAEVGGRTSAARIVDDLHPTAAVCGTPREEAYRIIGRVEDLDRGRFSGPVGWMSADGSGQWGIGLRCGQFAPGSRQVRVFAGAGIMPSSDPAKEWLETGAKMEAFLSVLN</sequence>
<organism evidence="3 4">
    <name type="scientific">Acidipropionibacterium jensenii</name>
    <dbReference type="NCBI Taxonomy" id="1749"/>
    <lineage>
        <taxon>Bacteria</taxon>
        <taxon>Bacillati</taxon>
        <taxon>Actinomycetota</taxon>
        <taxon>Actinomycetes</taxon>
        <taxon>Propionibacteriales</taxon>
        <taxon>Propionibacteriaceae</taxon>
        <taxon>Acidipropionibacterium</taxon>
    </lineage>
</organism>
<reference evidence="4" key="1">
    <citation type="submission" date="2017-12" db="EMBL/GenBank/DDBJ databases">
        <title>Whole genome sequencing of Acidipropionibacterium jensenii strains JS279 and JS280.</title>
        <authorList>
            <person name="Deptula P."/>
            <person name="Laine P."/>
            <person name="Smolander O.-P."/>
            <person name="Paulin L."/>
            <person name="Auvinen P."/>
            <person name="Varmanen P."/>
        </authorList>
    </citation>
    <scope>NUCLEOTIDE SEQUENCE [LARGE SCALE GENOMIC DNA]</scope>
    <source>
        <strain evidence="4">JS280</strain>
    </source>
</reference>
<feature type="region of interest" description="Disordered" evidence="1">
    <location>
        <begin position="1"/>
        <end position="37"/>
    </location>
</feature>
<evidence type="ECO:0000256" key="1">
    <source>
        <dbReference type="SAM" id="MobiDB-lite"/>
    </source>
</evidence>
<dbReference type="PANTHER" id="PTHR42839">
    <property type="entry name" value="ISOCHORISMATE SYNTHASE ENTC"/>
    <property type="match status" value="1"/>
</dbReference>
<evidence type="ECO:0000313" key="4">
    <source>
        <dbReference type="Proteomes" id="UP000285875"/>
    </source>
</evidence>